<evidence type="ECO:0000313" key="2">
    <source>
        <dbReference type="EMBL" id="GMA39038.1"/>
    </source>
</evidence>
<feature type="region of interest" description="Disordered" evidence="1">
    <location>
        <begin position="1"/>
        <end position="38"/>
    </location>
</feature>
<evidence type="ECO:0000256" key="1">
    <source>
        <dbReference type="SAM" id="MobiDB-lite"/>
    </source>
</evidence>
<evidence type="ECO:0008006" key="4">
    <source>
        <dbReference type="Google" id="ProtNLM"/>
    </source>
</evidence>
<name>A0ABQ6IM91_9MICO</name>
<sequence length="99" mass="11036">MSRMTSTPEPEPLQNPGTSTSVLERTEPETDYRTDSGDHERFAHYVRKEKIVESAVSGEPVTALCGKIWVPGRDPNRFPVCPMCKEIYEGLRAPQDGGD</sequence>
<gene>
    <name evidence="2" type="ORF">GCM10025883_10830</name>
</gene>
<reference evidence="3" key="1">
    <citation type="journal article" date="2019" name="Int. J. Syst. Evol. Microbiol.">
        <title>The Global Catalogue of Microorganisms (GCM) 10K type strain sequencing project: providing services to taxonomists for standard genome sequencing and annotation.</title>
        <authorList>
            <consortium name="The Broad Institute Genomics Platform"/>
            <consortium name="The Broad Institute Genome Sequencing Center for Infectious Disease"/>
            <person name="Wu L."/>
            <person name="Ma J."/>
        </authorList>
    </citation>
    <scope>NUCLEOTIDE SEQUENCE [LARGE SCALE GENOMIC DNA]</scope>
    <source>
        <strain evidence="3">NBRC 113072</strain>
    </source>
</reference>
<keyword evidence="3" id="KW-1185">Reference proteome</keyword>
<comment type="caution">
    <text evidence="2">The sequence shown here is derived from an EMBL/GenBank/DDBJ whole genome shotgun (WGS) entry which is preliminary data.</text>
</comment>
<dbReference type="Proteomes" id="UP001157126">
    <property type="component" value="Unassembled WGS sequence"/>
</dbReference>
<feature type="compositionally biased region" description="Basic and acidic residues" evidence="1">
    <location>
        <begin position="24"/>
        <end position="38"/>
    </location>
</feature>
<protein>
    <recommendedName>
        <fullName evidence="4">DUF3039 domain-containing protein</fullName>
    </recommendedName>
</protein>
<evidence type="ECO:0000313" key="3">
    <source>
        <dbReference type="Proteomes" id="UP001157126"/>
    </source>
</evidence>
<dbReference type="RefSeq" id="WP_284303034.1">
    <property type="nucleotide sequence ID" value="NZ_BSUO01000001.1"/>
</dbReference>
<proteinExistence type="predicted"/>
<organism evidence="2 3">
    <name type="scientific">Mobilicoccus caccae</name>
    <dbReference type="NCBI Taxonomy" id="1859295"/>
    <lineage>
        <taxon>Bacteria</taxon>
        <taxon>Bacillati</taxon>
        <taxon>Actinomycetota</taxon>
        <taxon>Actinomycetes</taxon>
        <taxon>Micrococcales</taxon>
        <taxon>Dermatophilaceae</taxon>
        <taxon>Mobilicoccus</taxon>
    </lineage>
</organism>
<accession>A0ABQ6IM91</accession>
<dbReference type="EMBL" id="BSUO01000001">
    <property type="protein sequence ID" value="GMA39038.1"/>
    <property type="molecule type" value="Genomic_DNA"/>
</dbReference>
<dbReference type="InterPro" id="IPR021400">
    <property type="entry name" value="DUF3039"/>
</dbReference>
<dbReference type="Pfam" id="PF11238">
    <property type="entry name" value="DUF3039"/>
    <property type="match status" value="1"/>
</dbReference>